<evidence type="ECO:0000256" key="2">
    <source>
        <dbReference type="ARBA" id="ARBA00022527"/>
    </source>
</evidence>
<evidence type="ECO:0000313" key="10">
    <source>
        <dbReference type="EMBL" id="KAK5980185.1"/>
    </source>
</evidence>
<sequence length="211" mass="23905">MLSVEKGDSTSSKSGSMKSLTSFRSLQSSSGGNGTSSRLPIPANMKTEKAEGENRTLIPVGNVSLDGSDSHSTRPTTPMSSVKLERSLKDDMATLKKSKFSTLRSAKLISREQEEYNKENNMYEQMNGYKRLRQMHHKEMQQLEERCAAEIELLRLRLDKELDQLVAGYAKERQRFKSAHQSEMEKKRKEVDEGEKKLRKQILSLSSSLSL</sequence>
<keyword evidence="4" id="KW-0547">Nucleotide-binding</keyword>
<keyword evidence="6" id="KW-0067">ATP-binding</keyword>
<evidence type="ECO:0000313" key="11">
    <source>
        <dbReference type="Proteomes" id="UP001331761"/>
    </source>
</evidence>
<dbReference type="GO" id="GO:0005737">
    <property type="term" value="C:cytoplasm"/>
    <property type="evidence" value="ECO:0007669"/>
    <property type="project" value="TreeGrafter"/>
</dbReference>
<evidence type="ECO:0000256" key="7">
    <source>
        <dbReference type="ARBA" id="ARBA00047899"/>
    </source>
</evidence>
<reference evidence="10 11" key="1">
    <citation type="submission" date="2019-10" db="EMBL/GenBank/DDBJ databases">
        <title>Assembly and Annotation for the nematode Trichostrongylus colubriformis.</title>
        <authorList>
            <person name="Martin J."/>
        </authorList>
    </citation>
    <scope>NUCLEOTIDE SEQUENCE [LARGE SCALE GENOMIC DNA]</scope>
    <source>
        <strain evidence="10">G859</strain>
        <tissue evidence="10">Whole worm</tissue>
    </source>
</reference>
<dbReference type="PANTHER" id="PTHR47167">
    <property type="entry name" value="SERINE/THREONINE-PROTEIN KINASE TAO1-LIKE PROTEIN"/>
    <property type="match status" value="1"/>
</dbReference>
<organism evidence="10 11">
    <name type="scientific">Trichostrongylus colubriformis</name>
    <name type="common">Black scour worm</name>
    <dbReference type="NCBI Taxonomy" id="6319"/>
    <lineage>
        <taxon>Eukaryota</taxon>
        <taxon>Metazoa</taxon>
        <taxon>Ecdysozoa</taxon>
        <taxon>Nematoda</taxon>
        <taxon>Chromadorea</taxon>
        <taxon>Rhabditida</taxon>
        <taxon>Rhabditina</taxon>
        <taxon>Rhabditomorpha</taxon>
        <taxon>Strongyloidea</taxon>
        <taxon>Trichostrongylidae</taxon>
        <taxon>Trichostrongylus</taxon>
    </lineage>
</organism>
<keyword evidence="3" id="KW-0808">Transferase</keyword>
<dbReference type="GO" id="GO:0004674">
    <property type="term" value="F:protein serine/threonine kinase activity"/>
    <property type="evidence" value="ECO:0007669"/>
    <property type="project" value="UniProtKB-KW"/>
</dbReference>
<gene>
    <name evidence="10" type="ORF">GCK32_015300</name>
</gene>
<keyword evidence="11" id="KW-1185">Reference proteome</keyword>
<accession>A0AAN8FZF0</accession>
<dbReference type="InterPro" id="IPR051234">
    <property type="entry name" value="TAO_STE20_kinase"/>
</dbReference>
<feature type="region of interest" description="Disordered" evidence="9">
    <location>
        <begin position="1"/>
        <end position="85"/>
    </location>
</feature>
<feature type="region of interest" description="Disordered" evidence="9">
    <location>
        <begin position="174"/>
        <end position="197"/>
    </location>
</feature>
<feature type="compositionally biased region" description="Low complexity" evidence="9">
    <location>
        <begin position="9"/>
        <end position="30"/>
    </location>
</feature>
<keyword evidence="2" id="KW-0723">Serine/threonine-protein kinase</keyword>
<name>A0AAN8FZF0_TRICO</name>
<dbReference type="Proteomes" id="UP001331761">
    <property type="component" value="Unassembled WGS sequence"/>
</dbReference>
<evidence type="ECO:0000256" key="5">
    <source>
        <dbReference type="ARBA" id="ARBA00022777"/>
    </source>
</evidence>
<comment type="caution">
    <text evidence="10">The sequence shown here is derived from an EMBL/GenBank/DDBJ whole genome shotgun (WGS) entry which is preliminary data.</text>
</comment>
<evidence type="ECO:0000256" key="4">
    <source>
        <dbReference type="ARBA" id="ARBA00022741"/>
    </source>
</evidence>
<dbReference type="AlphaFoldDB" id="A0AAN8FZF0"/>
<evidence type="ECO:0000256" key="9">
    <source>
        <dbReference type="SAM" id="MobiDB-lite"/>
    </source>
</evidence>
<evidence type="ECO:0000256" key="3">
    <source>
        <dbReference type="ARBA" id="ARBA00022679"/>
    </source>
</evidence>
<dbReference type="EC" id="2.7.11.1" evidence="1"/>
<dbReference type="GO" id="GO:0005524">
    <property type="term" value="F:ATP binding"/>
    <property type="evidence" value="ECO:0007669"/>
    <property type="project" value="UniProtKB-KW"/>
</dbReference>
<comment type="catalytic activity">
    <reaction evidence="7">
        <text>L-threonyl-[protein] + ATP = O-phospho-L-threonyl-[protein] + ADP + H(+)</text>
        <dbReference type="Rhea" id="RHEA:46608"/>
        <dbReference type="Rhea" id="RHEA-COMP:11060"/>
        <dbReference type="Rhea" id="RHEA-COMP:11605"/>
        <dbReference type="ChEBI" id="CHEBI:15378"/>
        <dbReference type="ChEBI" id="CHEBI:30013"/>
        <dbReference type="ChEBI" id="CHEBI:30616"/>
        <dbReference type="ChEBI" id="CHEBI:61977"/>
        <dbReference type="ChEBI" id="CHEBI:456216"/>
        <dbReference type="EC" id="2.7.11.1"/>
    </reaction>
</comment>
<dbReference type="PANTHER" id="PTHR47167:SF4">
    <property type="entry name" value="SERINE_THREONINE-PROTEIN KINASE TAO"/>
    <property type="match status" value="1"/>
</dbReference>
<protein>
    <recommendedName>
        <fullName evidence="1">non-specific serine/threonine protein kinase</fullName>
        <ecNumber evidence="1">2.7.11.1</ecNumber>
    </recommendedName>
</protein>
<evidence type="ECO:0000256" key="8">
    <source>
        <dbReference type="ARBA" id="ARBA00048679"/>
    </source>
</evidence>
<keyword evidence="5" id="KW-0418">Kinase</keyword>
<dbReference type="EMBL" id="WIXE01007715">
    <property type="protein sequence ID" value="KAK5980185.1"/>
    <property type="molecule type" value="Genomic_DNA"/>
</dbReference>
<feature type="compositionally biased region" description="Basic and acidic residues" evidence="9">
    <location>
        <begin position="174"/>
        <end position="196"/>
    </location>
</feature>
<evidence type="ECO:0000256" key="1">
    <source>
        <dbReference type="ARBA" id="ARBA00012513"/>
    </source>
</evidence>
<evidence type="ECO:0000256" key="6">
    <source>
        <dbReference type="ARBA" id="ARBA00022840"/>
    </source>
</evidence>
<comment type="catalytic activity">
    <reaction evidence="8">
        <text>L-seryl-[protein] + ATP = O-phospho-L-seryl-[protein] + ADP + H(+)</text>
        <dbReference type="Rhea" id="RHEA:17989"/>
        <dbReference type="Rhea" id="RHEA-COMP:9863"/>
        <dbReference type="Rhea" id="RHEA-COMP:11604"/>
        <dbReference type="ChEBI" id="CHEBI:15378"/>
        <dbReference type="ChEBI" id="CHEBI:29999"/>
        <dbReference type="ChEBI" id="CHEBI:30616"/>
        <dbReference type="ChEBI" id="CHEBI:83421"/>
        <dbReference type="ChEBI" id="CHEBI:456216"/>
        <dbReference type="EC" id="2.7.11.1"/>
    </reaction>
</comment>
<proteinExistence type="predicted"/>